<keyword evidence="6" id="KW-0520">NAD</keyword>
<dbReference type="Proteomes" id="UP000681722">
    <property type="component" value="Unassembled WGS sequence"/>
</dbReference>
<keyword evidence="6" id="KW-0521">NADP</keyword>
<dbReference type="AlphaFoldDB" id="A0A815SQZ5"/>
<keyword evidence="4" id="KW-0548">Nucleotidyltransferase</keyword>
<evidence type="ECO:0000313" key="8">
    <source>
        <dbReference type="EMBL" id="CAF1496148.1"/>
    </source>
</evidence>
<evidence type="ECO:0000313" key="7">
    <source>
        <dbReference type="EMBL" id="CAF1353953.1"/>
    </source>
</evidence>
<dbReference type="GO" id="GO:0016779">
    <property type="term" value="F:nucleotidyltransferase activity"/>
    <property type="evidence" value="ECO:0007669"/>
    <property type="project" value="UniProtKB-KW"/>
</dbReference>
<comment type="caution">
    <text evidence="8">The sequence shown here is derived from an EMBL/GenBank/DDBJ whole genome shotgun (WGS) entry which is preliminary data.</text>
</comment>
<dbReference type="InterPro" id="IPR000768">
    <property type="entry name" value="ART"/>
</dbReference>
<dbReference type="OrthoDB" id="9990006at2759"/>
<evidence type="ECO:0000256" key="2">
    <source>
        <dbReference type="ARBA" id="ARBA00022676"/>
    </source>
</evidence>
<keyword evidence="11" id="KW-1185">Reference proteome</keyword>
<evidence type="ECO:0000256" key="5">
    <source>
        <dbReference type="ARBA" id="ARBA00047597"/>
    </source>
</evidence>
<evidence type="ECO:0000256" key="4">
    <source>
        <dbReference type="ARBA" id="ARBA00022695"/>
    </source>
</evidence>
<keyword evidence="3 6" id="KW-0808">Transferase</keyword>
<evidence type="ECO:0000313" key="11">
    <source>
        <dbReference type="Proteomes" id="UP000663829"/>
    </source>
</evidence>
<dbReference type="EMBL" id="CAJNOQ010022086">
    <property type="protein sequence ID" value="CAF1496148.1"/>
    <property type="molecule type" value="Genomic_DNA"/>
</dbReference>
<reference evidence="8" key="1">
    <citation type="submission" date="2021-02" db="EMBL/GenBank/DDBJ databases">
        <authorList>
            <person name="Nowell W R."/>
        </authorList>
    </citation>
    <scope>NUCLEOTIDE SEQUENCE</scope>
</reference>
<dbReference type="EC" id="2.4.2.31" evidence="6"/>
<comment type="catalytic activity">
    <reaction evidence="5 6">
        <text>L-arginyl-[protein] + NAD(+) = N(omega)-(ADP-D-ribosyl)-L-arginyl-[protein] + nicotinamide + H(+)</text>
        <dbReference type="Rhea" id="RHEA:19149"/>
        <dbReference type="Rhea" id="RHEA-COMP:10532"/>
        <dbReference type="Rhea" id="RHEA-COMP:15087"/>
        <dbReference type="ChEBI" id="CHEBI:15378"/>
        <dbReference type="ChEBI" id="CHEBI:17154"/>
        <dbReference type="ChEBI" id="CHEBI:29965"/>
        <dbReference type="ChEBI" id="CHEBI:57540"/>
        <dbReference type="ChEBI" id="CHEBI:142554"/>
        <dbReference type="EC" id="2.4.2.31"/>
    </reaction>
</comment>
<dbReference type="EMBL" id="CAJOBC010087589">
    <property type="protein sequence ID" value="CAF4358544.1"/>
    <property type="molecule type" value="Genomic_DNA"/>
</dbReference>
<evidence type="ECO:0000256" key="1">
    <source>
        <dbReference type="ARBA" id="ARBA00009558"/>
    </source>
</evidence>
<organism evidence="8 11">
    <name type="scientific">Didymodactylos carnosus</name>
    <dbReference type="NCBI Taxonomy" id="1234261"/>
    <lineage>
        <taxon>Eukaryota</taxon>
        <taxon>Metazoa</taxon>
        <taxon>Spiralia</taxon>
        <taxon>Gnathifera</taxon>
        <taxon>Rotifera</taxon>
        <taxon>Eurotatoria</taxon>
        <taxon>Bdelloidea</taxon>
        <taxon>Philodinida</taxon>
        <taxon>Philodinidae</taxon>
        <taxon>Didymodactylos</taxon>
    </lineage>
</organism>
<dbReference type="Proteomes" id="UP000682733">
    <property type="component" value="Unassembled WGS sequence"/>
</dbReference>
<dbReference type="EMBL" id="CAJOBA010044468">
    <property type="protein sequence ID" value="CAF4164344.1"/>
    <property type="molecule type" value="Genomic_DNA"/>
</dbReference>
<comment type="similarity">
    <text evidence="1 6">Belongs to the Arg-specific ADP-ribosyltransferase family.</text>
</comment>
<protein>
    <recommendedName>
        <fullName evidence="6">NAD(P)(+)--arginine ADP-ribosyltransferase</fullName>
        <ecNumber evidence="6">2.4.2.31</ecNumber>
    </recommendedName>
    <alternativeName>
        <fullName evidence="6">Mono(ADP-ribosyl)transferase</fullName>
    </alternativeName>
</protein>
<dbReference type="SUPFAM" id="SSF56399">
    <property type="entry name" value="ADP-ribosylation"/>
    <property type="match status" value="1"/>
</dbReference>
<dbReference type="Pfam" id="PF01129">
    <property type="entry name" value="ART"/>
    <property type="match status" value="1"/>
</dbReference>
<sequence length="363" mass="41854">MASKNRRPQSTDNNTRLLQNNILCQYGTECHAFNRLMQNGYRTDDIEHCSIYFHQGRRCGITVNENFGSRRFISAYLHWDESYSANRRITFWNGKVSEGDLVRELEINGFGHVMELSTGVFKSLDEVVREQLRDPRHQQIGSPLSYDQMLSIILYTSTDVYADLRRDEIYYFVQNFEKINSVGKRDYKSQKWPVFGKVLNTAICCLNDSDNSYRPKTVYHGLQNIEIDPATFNNHGPVPELAKHHHFRYGTFISTSWDKQVALSFRGDKGSLLEIDTTDTLVNHTWKLIGADVSWISKFPIECEFLMTRGAVFQIENINFDNEQNCQVVKVSAGYGSHRGESFSCTNHCGYWCNCATTPSDHL</sequence>
<evidence type="ECO:0000313" key="10">
    <source>
        <dbReference type="EMBL" id="CAF4358544.1"/>
    </source>
</evidence>
<dbReference type="Gene3D" id="3.90.176.10">
    <property type="entry name" value="Toxin ADP-ribosyltransferase, Chain A, domain 1"/>
    <property type="match status" value="1"/>
</dbReference>
<dbReference type="Proteomes" id="UP000663829">
    <property type="component" value="Unassembled WGS sequence"/>
</dbReference>
<dbReference type="GO" id="GO:0106274">
    <property type="term" value="F:NAD+-protein-arginine ADP-ribosyltransferase activity"/>
    <property type="evidence" value="ECO:0007669"/>
    <property type="project" value="UniProtKB-EC"/>
</dbReference>
<name>A0A815SQZ5_9BILA</name>
<dbReference type="EMBL" id="CAJNOK010022825">
    <property type="protein sequence ID" value="CAF1353953.1"/>
    <property type="molecule type" value="Genomic_DNA"/>
</dbReference>
<evidence type="ECO:0000256" key="6">
    <source>
        <dbReference type="RuleBase" id="RU361228"/>
    </source>
</evidence>
<accession>A0A815SQZ5</accession>
<evidence type="ECO:0000313" key="9">
    <source>
        <dbReference type="EMBL" id="CAF4164344.1"/>
    </source>
</evidence>
<gene>
    <name evidence="8" type="ORF">GPM918_LOCUS36474</name>
    <name evidence="7" type="ORF">OVA965_LOCUS30930</name>
    <name evidence="10" type="ORF">SRO942_LOCUS37212</name>
    <name evidence="9" type="ORF">TMI583_LOCUS31745</name>
</gene>
<keyword evidence="2 6" id="KW-0328">Glycosyltransferase</keyword>
<dbReference type="Proteomes" id="UP000677228">
    <property type="component" value="Unassembled WGS sequence"/>
</dbReference>
<evidence type="ECO:0000256" key="3">
    <source>
        <dbReference type="ARBA" id="ARBA00022679"/>
    </source>
</evidence>
<proteinExistence type="inferred from homology"/>